<comment type="caution">
    <text evidence="1">The sequence shown here is derived from an EMBL/GenBank/DDBJ whole genome shotgun (WGS) entry which is preliminary data.</text>
</comment>
<proteinExistence type="predicted"/>
<feature type="non-terminal residue" evidence="1">
    <location>
        <position position="1"/>
    </location>
</feature>
<keyword evidence="2" id="KW-1185">Reference proteome</keyword>
<reference evidence="1 2" key="1">
    <citation type="journal article" date="2018" name="Front. Plant Sci.">
        <title>Red Clover (Trifolium pratense) and Zigzag Clover (T. medium) - A Picture of Genomic Similarities and Differences.</title>
        <authorList>
            <person name="Dluhosova J."/>
            <person name="Istvanek J."/>
            <person name="Nedelnik J."/>
            <person name="Repkova J."/>
        </authorList>
    </citation>
    <scope>NUCLEOTIDE SEQUENCE [LARGE SCALE GENOMIC DNA]</scope>
    <source>
        <strain evidence="2">cv. 10/8</strain>
        <tissue evidence="1">Leaf</tissue>
    </source>
</reference>
<evidence type="ECO:0000313" key="1">
    <source>
        <dbReference type="EMBL" id="MCI16324.1"/>
    </source>
</evidence>
<organism evidence="1 2">
    <name type="scientific">Trifolium medium</name>
    <dbReference type="NCBI Taxonomy" id="97028"/>
    <lineage>
        <taxon>Eukaryota</taxon>
        <taxon>Viridiplantae</taxon>
        <taxon>Streptophyta</taxon>
        <taxon>Embryophyta</taxon>
        <taxon>Tracheophyta</taxon>
        <taxon>Spermatophyta</taxon>
        <taxon>Magnoliopsida</taxon>
        <taxon>eudicotyledons</taxon>
        <taxon>Gunneridae</taxon>
        <taxon>Pentapetalae</taxon>
        <taxon>rosids</taxon>
        <taxon>fabids</taxon>
        <taxon>Fabales</taxon>
        <taxon>Fabaceae</taxon>
        <taxon>Papilionoideae</taxon>
        <taxon>50 kb inversion clade</taxon>
        <taxon>NPAAA clade</taxon>
        <taxon>Hologalegina</taxon>
        <taxon>IRL clade</taxon>
        <taxon>Trifolieae</taxon>
        <taxon>Trifolium</taxon>
    </lineage>
</organism>
<dbReference type="EMBL" id="LXQA010100335">
    <property type="protein sequence ID" value="MCI16324.1"/>
    <property type="molecule type" value="Genomic_DNA"/>
</dbReference>
<dbReference type="AlphaFoldDB" id="A0A392PWX7"/>
<accession>A0A392PWX7</accession>
<sequence length="94" mass="10948">PSTKTAQDYSVRGFGLAVGLGMLDRRETLLGIDRDEEFAESLVRKLCPIVRDHDLWDPKSSKYVSFEETEYVERCYVCKWFSFHPLGKIIDSHY</sequence>
<dbReference type="Proteomes" id="UP000265520">
    <property type="component" value="Unassembled WGS sequence"/>
</dbReference>
<protein>
    <submittedName>
        <fullName evidence="1">Uncharacterized protein</fullName>
    </submittedName>
</protein>
<name>A0A392PWX7_9FABA</name>
<evidence type="ECO:0000313" key="2">
    <source>
        <dbReference type="Proteomes" id="UP000265520"/>
    </source>
</evidence>